<accession>A0A502GN77</accession>
<gene>
    <name evidence="2" type="ORF">EAH73_19290</name>
</gene>
<protein>
    <submittedName>
        <fullName evidence="2">Uncharacterized protein</fullName>
    </submittedName>
</protein>
<keyword evidence="1" id="KW-0472">Membrane</keyword>
<dbReference type="Proteomes" id="UP000317646">
    <property type="component" value="Unassembled WGS sequence"/>
</dbReference>
<reference evidence="2 3" key="1">
    <citation type="journal article" date="2019" name="Environ. Microbiol.">
        <title>Species interactions and distinct microbial communities in high Arctic permafrost affected cryosols are associated with the CH4 and CO2 gas fluxes.</title>
        <authorList>
            <person name="Altshuler I."/>
            <person name="Hamel J."/>
            <person name="Turney S."/>
            <person name="Magnuson E."/>
            <person name="Levesque R."/>
            <person name="Greer C."/>
            <person name="Whyte L.G."/>
        </authorList>
    </citation>
    <scope>NUCLEOTIDE SEQUENCE [LARGE SCALE GENOMIC DNA]</scope>
    <source>
        <strain evidence="2 3">S9.2P</strain>
    </source>
</reference>
<name>A0A502GN77_9BACT</name>
<proteinExistence type="predicted"/>
<organism evidence="2 3">
    <name type="scientific">Hymenobacter nivis</name>
    <dbReference type="NCBI Taxonomy" id="1850093"/>
    <lineage>
        <taxon>Bacteria</taxon>
        <taxon>Pseudomonadati</taxon>
        <taxon>Bacteroidota</taxon>
        <taxon>Cytophagia</taxon>
        <taxon>Cytophagales</taxon>
        <taxon>Hymenobacteraceae</taxon>
        <taxon>Hymenobacter</taxon>
    </lineage>
</organism>
<keyword evidence="1" id="KW-1133">Transmembrane helix</keyword>
<sequence>MAVVYAIGVVQHQRNRLLLLDIQAACFAVIWFYALCQQPLFQVMREIIRRIFYHNFFQRGVAAKASVAQARVPAPAI</sequence>
<evidence type="ECO:0000256" key="1">
    <source>
        <dbReference type="SAM" id="Phobius"/>
    </source>
</evidence>
<comment type="caution">
    <text evidence="2">The sequence shown here is derived from an EMBL/GenBank/DDBJ whole genome shotgun (WGS) entry which is preliminary data.</text>
</comment>
<keyword evidence="3" id="KW-1185">Reference proteome</keyword>
<keyword evidence="1" id="KW-0812">Transmembrane</keyword>
<dbReference type="EMBL" id="RCYZ01000009">
    <property type="protein sequence ID" value="TPG62343.1"/>
    <property type="molecule type" value="Genomic_DNA"/>
</dbReference>
<evidence type="ECO:0000313" key="3">
    <source>
        <dbReference type="Proteomes" id="UP000317646"/>
    </source>
</evidence>
<feature type="transmembrane region" description="Helical" evidence="1">
    <location>
        <begin position="17"/>
        <end position="36"/>
    </location>
</feature>
<evidence type="ECO:0000313" key="2">
    <source>
        <dbReference type="EMBL" id="TPG62343.1"/>
    </source>
</evidence>
<dbReference type="AlphaFoldDB" id="A0A502GN77"/>
<dbReference type="RefSeq" id="WP_140469080.1">
    <property type="nucleotide sequence ID" value="NZ_RCYZ01000009.1"/>
</dbReference>